<evidence type="ECO:0000313" key="2">
    <source>
        <dbReference type="Proteomes" id="UP001497623"/>
    </source>
</evidence>
<protein>
    <submittedName>
        <fullName evidence="1">Uncharacterized protein</fullName>
    </submittedName>
</protein>
<keyword evidence="2" id="KW-1185">Reference proteome</keyword>
<organism evidence="1 2">
    <name type="scientific">Meganyctiphanes norvegica</name>
    <name type="common">Northern krill</name>
    <name type="synonym">Thysanopoda norvegica</name>
    <dbReference type="NCBI Taxonomy" id="48144"/>
    <lineage>
        <taxon>Eukaryota</taxon>
        <taxon>Metazoa</taxon>
        <taxon>Ecdysozoa</taxon>
        <taxon>Arthropoda</taxon>
        <taxon>Crustacea</taxon>
        <taxon>Multicrustacea</taxon>
        <taxon>Malacostraca</taxon>
        <taxon>Eumalacostraca</taxon>
        <taxon>Eucarida</taxon>
        <taxon>Euphausiacea</taxon>
        <taxon>Euphausiidae</taxon>
        <taxon>Meganyctiphanes</taxon>
    </lineage>
</organism>
<feature type="non-terminal residue" evidence="1">
    <location>
        <position position="1"/>
    </location>
</feature>
<gene>
    <name evidence="1" type="ORF">MNOR_LOCUS7736</name>
</gene>
<dbReference type="AlphaFoldDB" id="A0AAV2Q5M9"/>
<comment type="caution">
    <text evidence="1">The sequence shown here is derived from an EMBL/GenBank/DDBJ whole genome shotgun (WGS) entry which is preliminary data.</text>
</comment>
<dbReference type="EMBL" id="CAXKWB010003458">
    <property type="protein sequence ID" value="CAL4069315.1"/>
    <property type="molecule type" value="Genomic_DNA"/>
</dbReference>
<sequence length="174" mass="20680">DVTAALNWVFGHKSHPIKYIENCITEINSTLDEFTYKILQHNVSMTLKPEDMLTKATYEPVLWKHEPEFLLNDIPQKEFKVTCPTFDTEVIVAAVTTWHADEQWYPVWLPDVKRTNYYQNIKIACCWVFRFTYNLLAKVKKDRQPVSGRYITPTEIVSTETRIIKEMQKKWYKN</sequence>
<proteinExistence type="predicted"/>
<accession>A0AAV2Q5M9</accession>
<name>A0AAV2Q5M9_MEGNR</name>
<reference evidence="1 2" key="1">
    <citation type="submission" date="2024-05" db="EMBL/GenBank/DDBJ databases">
        <authorList>
            <person name="Wallberg A."/>
        </authorList>
    </citation>
    <scope>NUCLEOTIDE SEQUENCE [LARGE SCALE GENOMIC DNA]</scope>
</reference>
<dbReference type="Proteomes" id="UP001497623">
    <property type="component" value="Unassembled WGS sequence"/>
</dbReference>
<evidence type="ECO:0000313" key="1">
    <source>
        <dbReference type="EMBL" id="CAL4069315.1"/>
    </source>
</evidence>